<reference evidence="1" key="1">
    <citation type="submission" date="2014-09" db="EMBL/GenBank/DDBJ databases">
        <authorList>
            <person name="Magalhaes I.L.F."/>
            <person name="Oliveira U."/>
            <person name="Santos F.R."/>
            <person name="Vidigal T.H.D.A."/>
            <person name="Brescovit A.D."/>
            <person name="Santos A.J."/>
        </authorList>
    </citation>
    <scope>NUCLEOTIDE SEQUENCE</scope>
    <source>
        <tissue evidence="1">Shoot tissue taken approximately 20 cm above the soil surface</tissue>
    </source>
</reference>
<dbReference type="EMBL" id="GBRH01261008">
    <property type="protein sequence ID" value="JAD36887.1"/>
    <property type="molecule type" value="Transcribed_RNA"/>
</dbReference>
<name>A0A0A8ZPX3_ARUDO</name>
<organism evidence="1">
    <name type="scientific">Arundo donax</name>
    <name type="common">Giant reed</name>
    <name type="synonym">Donax arundinaceus</name>
    <dbReference type="NCBI Taxonomy" id="35708"/>
    <lineage>
        <taxon>Eukaryota</taxon>
        <taxon>Viridiplantae</taxon>
        <taxon>Streptophyta</taxon>
        <taxon>Embryophyta</taxon>
        <taxon>Tracheophyta</taxon>
        <taxon>Spermatophyta</taxon>
        <taxon>Magnoliopsida</taxon>
        <taxon>Liliopsida</taxon>
        <taxon>Poales</taxon>
        <taxon>Poaceae</taxon>
        <taxon>PACMAD clade</taxon>
        <taxon>Arundinoideae</taxon>
        <taxon>Arundineae</taxon>
        <taxon>Arundo</taxon>
    </lineage>
</organism>
<proteinExistence type="predicted"/>
<protein>
    <submittedName>
        <fullName evidence="1">Uncharacterized protein</fullName>
    </submittedName>
</protein>
<accession>A0A0A8ZPX3</accession>
<reference evidence="1" key="2">
    <citation type="journal article" date="2015" name="Data Brief">
        <title>Shoot transcriptome of the giant reed, Arundo donax.</title>
        <authorList>
            <person name="Barrero R.A."/>
            <person name="Guerrero F.D."/>
            <person name="Moolhuijzen P."/>
            <person name="Goolsby J.A."/>
            <person name="Tidwell J."/>
            <person name="Bellgard S.E."/>
            <person name="Bellgard M.I."/>
        </authorList>
    </citation>
    <scope>NUCLEOTIDE SEQUENCE</scope>
    <source>
        <tissue evidence="1">Shoot tissue taken approximately 20 cm above the soil surface</tissue>
    </source>
</reference>
<sequence length="24" mass="2825">MARTYTSPIFYLRIKSAVSEFAWS</sequence>
<dbReference type="AlphaFoldDB" id="A0A0A8ZPX3"/>
<evidence type="ECO:0000313" key="1">
    <source>
        <dbReference type="EMBL" id="JAD36887.1"/>
    </source>
</evidence>